<keyword evidence="4" id="KW-1185">Reference proteome</keyword>
<reference evidence="3 4" key="1">
    <citation type="submission" date="2020-08" db="EMBL/GenBank/DDBJ databases">
        <title>Genomic Encyclopedia of Type Strains, Phase III (KMG-III): the genomes of soil and plant-associated and newly described type strains.</title>
        <authorList>
            <person name="Whitman W."/>
        </authorList>
    </citation>
    <scope>NUCLEOTIDE SEQUENCE [LARGE SCALE GENOMIC DNA]</scope>
    <source>
        <strain evidence="3 4">CECT 8803</strain>
    </source>
</reference>
<dbReference type="Gene3D" id="3.90.850.10">
    <property type="entry name" value="Fumarylacetoacetase-like, C-terminal domain"/>
    <property type="match status" value="1"/>
</dbReference>
<sequence length="262" mass="28110">MQQAAIQRCVEMLTGARRDRQPLAELPADIRPADLAEGYVVQDVLLAVQNAKACGYKIAATSAVAQTLLGVDGPFFGRLLEEAYHDSPAHLPADRFLFRLIEPEFAFILAEDLPPRGADYSSDEVSQAVASLHPAFEIVSSSFGRDWTKRGAPSLAADNAVHGAFVLGLGTEDWRHLDLANLEVRLTVDGEAFSSGRGEAVLGHPLRALTWLANDLTRRGRGLQAGETVTTGLVTAKFALLEAGQGCRADFGPLGEVTLAFE</sequence>
<comment type="caution">
    <text evidence="3">The sequence shown here is derived from an EMBL/GenBank/DDBJ whole genome shotgun (WGS) entry which is preliminary data.</text>
</comment>
<feature type="domain" description="Fumarylacetoacetase-like C-terminal" evidence="2">
    <location>
        <begin position="101"/>
        <end position="257"/>
    </location>
</feature>
<dbReference type="GO" id="GO:0005737">
    <property type="term" value="C:cytoplasm"/>
    <property type="evidence" value="ECO:0007669"/>
    <property type="project" value="TreeGrafter"/>
</dbReference>
<dbReference type="Proteomes" id="UP000581135">
    <property type="component" value="Unassembled WGS sequence"/>
</dbReference>
<protein>
    <submittedName>
        <fullName evidence="3">2-keto-4-pentenoate hydratase</fullName>
    </submittedName>
</protein>
<evidence type="ECO:0000259" key="2">
    <source>
        <dbReference type="Pfam" id="PF01557"/>
    </source>
</evidence>
<keyword evidence="1" id="KW-0456">Lyase</keyword>
<dbReference type="SUPFAM" id="SSF56529">
    <property type="entry name" value="FAH"/>
    <property type="match status" value="1"/>
</dbReference>
<dbReference type="RefSeq" id="WP_183416118.1">
    <property type="nucleotide sequence ID" value="NZ_JACHXA010000003.1"/>
</dbReference>
<evidence type="ECO:0000313" key="3">
    <source>
        <dbReference type="EMBL" id="MBB3065313.1"/>
    </source>
</evidence>
<proteinExistence type="predicted"/>
<dbReference type="EMBL" id="JACHXA010000003">
    <property type="protein sequence ID" value="MBB3065313.1"/>
    <property type="molecule type" value="Genomic_DNA"/>
</dbReference>
<dbReference type="Pfam" id="PF01557">
    <property type="entry name" value="FAA_hydrolase"/>
    <property type="match status" value="1"/>
</dbReference>
<name>A0A839SWH6_9PROT</name>
<dbReference type="InterPro" id="IPR036663">
    <property type="entry name" value="Fumarylacetoacetase_C_sf"/>
</dbReference>
<accession>A0A839SWH6</accession>
<evidence type="ECO:0000313" key="4">
    <source>
        <dbReference type="Proteomes" id="UP000581135"/>
    </source>
</evidence>
<gene>
    <name evidence="3" type="ORF">FHR98_001592</name>
</gene>
<dbReference type="AlphaFoldDB" id="A0A839SWH6"/>
<dbReference type="PANTHER" id="PTHR30143">
    <property type="entry name" value="ACID HYDRATASE"/>
    <property type="match status" value="1"/>
</dbReference>
<dbReference type="InterPro" id="IPR011234">
    <property type="entry name" value="Fumarylacetoacetase-like_C"/>
</dbReference>
<dbReference type="InterPro" id="IPR050772">
    <property type="entry name" value="Hydratase-Decarb/MhpD_sf"/>
</dbReference>
<dbReference type="PANTHER" id="PTHR30143:SF0">
    <property type="entry name" value="2-KETO-4-PENTENOATE HYDRATASE"/>
    <property type="match status" value="1"/>
</dbReference>
<dbReference type="GO" id="GO:0008684">
    <property type="term" value="F:2-oxopent-4-enoate hydratase activity"/>
    <property type="evidence" value="ECO:0007669"/>
    <property type="project" value="TreeGrafter"/>
</dbReference>
<organism evidence="3 4">
    <name type="scientific">Limibacillus halophilus</name>
    <dbReference type="NCBI Taxonomy" id="1579333"/>
    <lineage>
        <taxon>Bacteria</taxon>
        <taxon>Pseudomonadati</taxon>
        <taxon>Pseudomonadota</taxon>
        <taxon>Alphaproteobacteria</taxon>
        <taxon>Rhodospirillales</taxon>
        <taxon>Rhodovibrionaceae</taxon>
        <taxon>Limibacillus</taxon>
    </lineage>
</organism>
<evidence type="ECO:0000256" key="1">
    <source>
        <dbReference type="ARBA" id="ARBA00023239"/>
    </source>
</evidence>